<dbReference type="SUPFAM" id="SSF47473">
    <property type="entry name" value="EF-hand"/>
    <property type="match status" value="1"/>
</dbReference>
<proteinExistence type="predicted"/>
<dbReference type="RefSeq" id="WP_215606040.1">
    <property type="nucleotide sequence ID" value="NZ_CP076136.1"/>
</dbReference>
<dbReference type="InterPro" id="IPR018247">
    <property type="entry name" value="EF_Hand_1_Ca_BS"/>
</dbReference>
<dbReference type="InterPro" id="IPR011992">
    <property type="entry name" value="EF-hand-dom_pair"/>
</dbReference>
<evidence type="ECO:0000256" key="1">
    <source>
        <dbReference type="SAM" id="MobiDB-lite"/>
    </source>
</evidence>
<dbReference type="SMART" id="SM00054">
    <property type="entry name" value="EFh"/>
    <property type="match status" value="2"/>
</dbReference>
<feature type="region of interest" description="Disordered" evidence="1">
    <location>
        <begin position="79"/>
        <end position="99"/>
    </location>
</feature>
<feature type="compositionally biased region" description="Basic and acidic residues" evidence="1">
    <location>
        <begin position="136"/>
        <end position="145"/>
    </location>
</feature>
<dbReference type="CDD" id="cd00051">
    <property type="entry name" value="EFh"/>
    <property type="match status" value="1"/>
</dbReference>
<keyword evidence="4" id="KW-1185">Reference proteome</keyword>
<evidence type="ECO:0000259" key="2">
    <source>
        <dbReference type="PROSITE" id="PS50222"/>
    </source>
</evidence>
<name>A0A975RZJ9_9BRAD</name>
<accession>A0A975RZJ9</accession>
<feature type="region of interest" description="Disordered" evidence="1">
    <location>
        <begin position="113"/>
        <end position="184"/>
    </location>
</feature>
<dbReference type="PROSITE" id="PS50222">
    <property type="entry name" value="EF_HAND_2"/>
    <property type="match status" value="1"/>
</dbReference>
<feature type="region of interest" description="Disordered" evidence="1">
    <location>
        <begin position="38"/>
        <end position="64"/>
    </location>
</feature>
<dbReference type="PROSITE" id="PS00018">
    <property type="entry name" value="EF_HAND_1"/>
    <property type="match status" value="1"/>
</dbReference>
<feature type="domain" description="EF-hand" evidence="2">
    <location>
        <begin position="128"/>
        <end position="163"/>
    </location>
</feature>
<dbReference type="InterPro" id="IPR002048">
    <property type="entry name" value="EF_hand_dom"/>
</dbReference>
<organism evidence="3 4">
    <name type="scientific">Bradyrhizobium sediminis</name>
    <dbReference type="NCBI Taxonomy" id="2840469"/>
    <lineage>
        <taxon>Bacteria</taxon>
        <taxon>Pseudomonadati</taxon>
        <taxon>Pseudomonadota</taxon>
        <taxon>Alphaproteobacteria</taxon>
        <taxon>Hyphomicrobiales</taxon>
        <taxon>Nitrobacteraceae</taxon>
        <taxon>Bradyrhizobium</taxon>
    </lineage>
</organism>
<dbReference type="Proteomes" id="UP000676951">
    <property type="component" value="Chromosome"/>
</dbReference>
<evidence type="ECO:0000313" key="3">
    <source>
        <dbReference type="EMBL" id="QWG25303.1"/>
    </source>
</evidence>
<sequence>MLLGLGAASSALDALQSLTAKKSTSTTGVTQNRQTLDFFGSTESPGLLSNSNATPKSSSSKSGALSPELMSALLAALGQTDSSTGGSDGASSADGSNPLKDLFAQIDADGDGKLSKSEFENSLGAGGTNTAQADDVFSKMDKDGDGSVSLNEMMSALQGKVRRHHHQAGESGDAGGSDSDPLMKALRGATSTTVTNSDGSTTTSLTYADGSKVTMTSPAASSASGAATSSYNFIEQMIARQAKAISSAASLSVSA</sequence>
<feature type="compositionally biased region" description="Low complexity" evidence="1">
    <location>
        <begin position="80"/>
        <end position="96"/>
    </location>
</feature>
<dbReference type="EMBL" id="CP076136">
    <property type="protein sequence ID" value="QWG25303.1"/>
    <property type="molecule type" value="Genomic_DNA"/>
</dbReference>
<dbReference type="AlphaFoldDB" id="A0A975RZJ9"/>
<evidence type="ECO:0000313" key="4">
    <source>
        <dbReference type="Proteomes" id="UP000676951"/>
    </source>
</evidence>
<gene>
    <name evidence="3" type="ORF">KMZ93_10700</name>
</gene>
<protein>
    <submittedName>
        <fullName evidence="3">EF-hand domain-containing protein</fullName>
    </submittedName>
</protein>
<feature type="compositionally biased region" description="Low complexity" evidence="1">
    <location>
        <begin position="48"/>
        <end position="64"/>
    </location>
</feature>
<dbReference type="GO" id="GO:0005509">
    <property type="term" value="F:calcium ion binding"/>
    <property type="evidence" value="ECO:0007669"/>
    <property type="project" value="InterPro"/>
</dbReference>
<reference evidence="3 4" key="1">
    <citation type="submission" date="2021-06" db="EMBL/GenBank/DDBJ databases">
        <title>Bradyrhizobium sp. S2-11-4 Genome sequencing.</title>
        <authorList>
            <person name="Jin L."/>
        </authorList>
    </citation>
    <scope>NUCLEOTIDE SEQUENCE [LARGE SCALE GENOMIC DNA]</scope>
    <source>
        <strain evidence="3 4">S2-11-4</strain>
    </source>
</reference>
<dbReference type="Pfam" id="PF13499">
    <property type="entry name" value="EF-hand_7"/>
    <property type="match status" value="1"/>
</dbReference>
<dbReference type="Gene3D" id="1.10.238.10">
    <property type="entry name" value="EF-hand"/>
    <property type="match status" value="1"/>
</dbReference>